<evidence type="ECO:0000259" key="3">
    <source>
        <dbReference type="Pfam" id="PF22570"/>
    </source>
</evidence>
<feature type="transmembrane region" description="Helical" evidence="1">
    <location>
        <begin position="6"/>
        <end position="21"/>
    </location>
</feature>
<feature type="transmembrane region" description="Helical" evidence="1">
    <location>
        <begin position="33"/>
        <end position="52"/>
    </location>
</feature>
<feature type="transmembrane region" description="Helical" evidence="1">
    <location>
        <begin position="87"/>
        <end position="117"/>
    </location>
</feature>
<dbReference type="RefSeq" id="WP_380772132.1">
    <property type="nucleotide sequence ID" value="NZ_JBHUEO010000004.1"/>
</dbReference>
<keyword evidence="1" id="KW-1133">Transmembrane helix</keyword>
<keyword evidence="1" id="KW-0472">Membrane</keyword>
<comment type="caution">
    <text evidence="4">The sequence shown here is derived from an EMBL/GenBank/DDBJ whole genome shotgun (WGS) entry which is preliminary data.</text>
</comment>
<evidence type="ECO:0000313" key="5">
    <source>
        <dbReference type="Proteomes" id="UP001597301"/>
    </source>
</evidence>
<keyword evidence="5" id="KW-1185">Reference proteome</keyword>
<feature type="transmembrane region" description="Helical" evidence="1">
    <location>
        <begin position="137"/>
        <end position="157"/>
    </location>
</feature>
<organism evidence="4 5">
    <name type="scientific">Siminovitchia sediminis</name>
    <dbReference type="NCBI Taxonomy" id="1274353"/>
    <lineage>
        <taxon>Bacteria</taxon>
        <taxon>Bacillati</taxon>
        <taxon>Bacillota</taxon>
        <taxon>Bacilli</taxon>
        <taxon>Bacillales</taxon>
        <taxon>Bacillaceae</taxon>
        <taxon>Siminovitchia</taxon>
    </lineage>
</organism>
<feature type="domain" description="LiaI-LiaF-like transmembrane region" evidence="2">
    <location>
        <begin position="6"/>
        <end position="47"/>
    </location>
</feature>
<evidence type="ECO:0000256" key="1">
    <source>
        <dbReference type="SAM" id="Phobius"/>
    </source>
</evidence>
<feature type="transmembrane region" description="Helical" evidence="1">
    <location>
        <begin position="58"/>
        <end position="75"/>
    </location>
</feature>
<dbReference type="Proteomes" id="UP001597301">
    <property type="component" value="Unassembled WGS sequence"/>
</dbReference>
<sequence length="163" mass="18250">MVKKGMFSGIILLGFGLYFLLQQYPVSFIQNFISWPTLIMIIGIGFLVQGYAAKDHEAILPGAIITGVGIHFHVMDRFNIWQDHAGVFLLLVAIGLLLTYVKTGIGLVMGLLFLAAATLLLFFDRLEGWALQQGHDITLFSNFWPLVFIAAGLYFILTQRKKK</sequence>
<dbReference type="Pfam" id="PF22570">
    <property type="entry name" value="LiaF-TM"/>
    <property type="match status" value="1"/>
</dbReference>
<evidence type="ECO:0000259" key="2">
    <source>
        <dbReference type="Pfam" id="PF18917"/>
    </source>
</evidence>
<protein>
    <submittedName>
        <fullName evidence="4">LiaI-LiaF-like domain-containing protein</fullName>
    </submittedName>
</protein>
<accession>A0ABW4KE39</accession>
<dbReference type="InterPro" id="IPR043726">
    <property type="entry name" value="LiaI-LiaF-like_TM1"/>
</dbReference>
<proteinExistence type="predicted"/>
<dbReference type="Pfam" id="PF18917">
    <property type="entry name" value="LiaI-LiaF-like_TM1"/>
    <property type="match status" value="1"/>
</dbReference>
<reference evidence="5" key="1">
    <citation type="journal article" date="2019" name="Int. J. Syst. Evol. Microbiol.">
        <title>The Global Catalogue of Microorganisms (GCM) 10K type strain sequencing project: providing services to taxonomists for standard genome sequencing and annotation.</title>
        <authorList>
            <consortium name="The Broad Institute Genomics Platform"/>
            <consortium name="The Broad Institute Genome Sequencing Center for Infectious Disease"/>
            <person name="Wu L."/>
            <person name="Ma J."/>
        </authorList>
    </citation>
    <scope>NUCLEOTIDE SEQUENCE [LARGE SCALE GENOMIC DNA]</scope>
    <source>
        <strain evidence="5">CGMCC 1.12295</strain>
    </source>
</reference>
<dbReference type="EMBL" id="JBHUEO010000004">
    <property type="protein sequence ID" value="MFD1705594.1"/>
    <property type="molecule type" value="Genomic_DNA"/>
</dbReference>
<evidence type="ECO:0000313" key="4">
    <source>
        <dbReference type="EMBL" id="MFD1705594.1"/>
    </source>
</evidence>
<name>A0ABW4KE39_9BACI</name>
<gene>
    <name evidence="4" type="ORF">ACFSCZ_02375</name>
</gene>
<keyword evidence="1" id="KW-0812">Transmembrane</keyword>
<dbReference type="InterPro" id="IPR054331">
    <property type="entry name" value="LiaF_TM"/>
</dbReference>
<feature type="domain" description="LiaF transmembrane" evidence="3">
    <location>
        <begin position="108"/>
        <end position="162"/>
    </location>
</feature>